<dbReference type="OrthoDB" id="2016523at2759"/>
<keyword evidence="1" id="KW-0812">Transmembrane</keyword>
<reference evidence="2" key="1">
    <citation type="submission" date="2021-12" db="EMBL/GenBank/DDBJ databases">
        <authorList>
            <person name="Zaccaron A."/>
            <person name="Stergiopoulos I."/>
        </authorList>
    </citation>
    <scope>NUCLEOTIDE SEQUENCE</scope>
    <source>
        <strain evidence="2">Race5_Kim</strain>
    </source>
</reference>
<dbReference type="AlphaFoldDB" id="A0A9Q8P504"/>
<dbReference type="RefSeq" id="XP_047757747.1">
    <property type="nucleotide sequence ID" value="XM_047902929.1"/>
</dbReference>
<feature type="transmembrane region" description="Helical" evidence="1">
    <location>
        <begin position="282"/>
        <end position="306"/>
    </location>
</feature>
<evidence type="ECO:0008006" key="4">
    <source>
        <dbReference type="Google" id="ProtNLM"/>
    </source>
</evidence>
<reference evidence="2" key="2">
    <citation type="journal article" date="2022" name="Microb. Genom.">
        <title>A chromosome-scale genome assembly of the tomato pathogen Cladosporium fulvum reveals a compartmentalized genome architecture and the presence of a dispensable chromosome.</title>
        <authorList>
            <person name="Zaccaron A.Z."/>
            <person name="Chen L.H."/>
            <person name="Samaras A."/>
            <person name="Stergiopoulos I."/>
        </authorList>
    </citation>
    <scope>NUCLEOTIDE SEQUENCE</scope>
    <source>
        <strain evidence="2">Race5_Kim</strain>
    </source>
</reference>
<evidence type="ECO:0000256" key="1">
    <source>
        <dbReference type="SAM" id="Phobius"/>
    </source>
</evidence>
<keyword evidence="3" id="KW-1185">Reference proteome</keyword>
<proteinExistence type="predicted"/>
<keyword evidence="1" id="KW-0472">Membrane</keyword>
<feature type="transmembrane region" description="Helical" evidence="1">
    <location>
        <begin position="255"/>
        <end position="276"/>
    </location>
</feature>
<dbReference type="Proteomes" id="UP000756132">
    <property type="component" value="Chromosome 2"/>
</dbReference>
<dbReference type="GeneID" id="71983659"/>
<keyword evidence="1" id="KW-1133">Transmembrane helix</keyword>
<accession>A0A9Q8P504</accession>
<dbReference type="CDD" id="cd22189">
    <property type="entry name" value="PGAP4-like_fungal"/>
    <property type="match status" value="1"/>
</dbReference>
<evidence type="ECO:0000313" key="3">
    <source>
        <dbReference type="Proteomes" id="UP000756132"/>
    </source>
</evidence>
<dbReference type="GO" id="GO:0016757">
    <property type="term" value="F:glycosyltransferase activity"/>
    <property type="evidence" value="ECO:0007669"/>
    <property type="project" value="InterPro"/>
</dbReference>
<dbReference type="EMBL" id="CP090164">
    <property type="protein sequence ID" value="UJO13381.1"/>
    <property type="molecule type" value="Genomic_DNA"/>
</dbReference>
<dbReference type="PANTHER" id="PTHR31410">
    <property type="entry name" value="TRANSMEMBRANE PROTEIN 246"/>
    <property type="match status" value="1"/>
</dbReference>
<protein>
    <recommendedName>
        <fullName evidence="4">Integral membrane protein</fullName>
    </recommendedName>
</protein>
<dbReference type="KEGG" id="ffu:CLAFUR5_03781"/>
<name>A0A9Q8P504_PASFU</name>
<feature type="transmembrane region" description="Helical" evidence="1">
    <location>
        <begin position="23"/>
        <end position="43"/>
    </location>
</feature>
<evidence type="ECO:0000313" key="2">
    <source>
        <dbReference type="EMBL" id="UJO13381.1"/>
    </source>
</evidence>
<dbReference type="PANTHER" id="PTHR31410:SF1">
    <property type="entry name" value="POST-GPI ATTACHMENT TO PROTEINS FACTOR 4"/>
    <property type="match status" value="1"/>
</dbReference>
<dbReference type="InterPro" id="IPR029675">
    <property type="entry name" value="PGAP4"/>
</dbReference>
<dbReference type="GO" id="GO:0006506">
    <property type="term" value="P:GPI anchor biosynthetic process"/>
    <property type="evidence" value="ECO:0007669"/>
    <property type="project" value="InterPro"/>
</dbReference>
<dbReference type="GO" id="GO:0000139">
    <property type="term" value="C:Golgi membrane"/>
    <property type="evidence" value="ECO:0007669"/>
    <property type="project" value="InterPro"/>
</dbReference>
<gene>
    <name evidence="2" type="ORF">CLAFUR5_03781</name>
</gene>
<dbReference type="OMA" id="SEILMGW"/>
<organism evidence="2 3">
    <name type="scientific">Passalora fulva</name>
    <name type="common">Tomato leaf mold</name>
    <name type="synonym">Cladosporium fulvum</name>
    <dbReference type="NCBI Taxonomy" id="5499"/>
    <lineage>
        <taxon>Eukaryota</taxon>
        <taxon>Fungi</taxon>
        <taxon>Dikarya</taxon>
        <taxon>Ascomycota</taxon>
        <taxon>Pezizomycotina</taxon>
        <taxon>Dothideomycetes</taxon>
        <taxon>Dothideomycetidae</taxon>
        <taxon>Mycosphaerellales</taxon>
        <taxon>Mycosphaerellaceae</taxon>
        <taxon>Fulvia</taxon>
    </lineage>
</organism>
<sequence length="418" mass="47277">MMQQPKWLHASGTEQKSRMTTKVVLFIFATVYIAAVVVLRNLAWRDPTSKFFNPDAAYLPQYSEVRWYQTEKFLANATSSSLDHYSASNTTLPELCIGVPTVARKGAQYLRTALGSLLEGLRVSERNRINLIVFIAELDPADHPAYRKPWLTELVDTTLLYDLPTDELQRLGNMDDQHKSAFDYRYLLNACHATGAPYVALIEDDVLASSGWLRRTMAGLDRITSKITTSEWLYLRLFYTETYFGWNDGDLFEHVAWSLLLIASVALSLLATHLFAPKSRAYISNILVISLCCICAPLCITLFFLAGRVTIFPFANGVHKMDKYGCCSQGLVFNRPEIPALLDMLSGESGLFFDMRVEQYADEHGLDRWALQPPVLQHMGIKSSSDGGLKSKNARKVWSFAFERTKDNRGPENEELRV</sequence>